<dbReference type="Proteomes" id="UP000789572">
    <property type="component" value="Unassembled WGS sequence"/>
</dbReference>
<reference evidence="1" key="1">
    <citation type="submission" date="2021-06" db="EMBL/GenBank/DDBJ databases">
        <authorList>
            <person name="Kallberg Y."/>
            <person name="Tangrot J."/>
            <person name="Rosling A."/>
        </authorList>
    </citation>
    <scope>NUCLEOTIDE SEQUENCE</scope>
    <source>
        <strain evidence="1">IA702</strain>
    </source>
</reference>
<gene>
    <name evidence="1" type="ORF">POCULU_LOCUS5144</name>
</gene>
<evidence type="ECO:0000313" key="2">
    <source>
        <dbReference type="Proteomes" id="UP000789572"/>
    </source>
</evidence>
<sequence length="139" mass="15562">MHGHRQSGKSTVIYAARRYLHTLTVDMAAFGLTTPDAYIISFDAGIDIDNGVDAYWKSVCEKLRVLNPTLFAFDEQLRVTSHTFESFFLRRSSSRPIILFIDEASCLVGKDPAISNSLLGTLRLLKGDRDKRCLHAIAL</sequence>
<evidence type="ECO:0000313" key="1">
    <source>
        <dbReference type="EMBL" id="CAG8553528.1"/>
    </source>
</evidence>
<proteinExistence type="predicted"/>
<comment type="caution">
    <text evidence="1">The sequence shown here is derived from an EMBL/GenBank/DDBJ whole genome shotgun (WGS) entry which is preliminary data.</text>
</comment>
<feature type="non-terminal residue" evidence="1">
    <location>
        <position position="139"/>
    </location>
</feature>
<name>A0A9N9B548_9GLOM</name>
<accession>A0A9N9B548</accession>
<dbReference type="OrthoDB" id="10423894at2759"/>
<dbReference type="InterPro" id="IPR027417">
    <property type="entry name" value="P-loop_NTPase"/>
</dbReference>
<protein>
    <submittedName>
        <fullName evidence="1">11134_t:CDS:1</fullName>
    </submittedName>
</protein>
<organism evidence="1 2">
    <name type="scientific">Paraglomus occultum</name>
    <dbReference type="NCBI Taxonomy" id="144539"/>
    <lineage>
        <taxon>Eukaryota</taxon>
        <taxon>Fungi</taxon>
        <taxon>Fungi incertae sedis</taxon>
        <taxon>Mucoromycota</taxon>
        <taxon>Glomeromycotina</taxon>
        <taxon>Glomeromycetes</taxon>
        <taxon>Paraglomerales</taxon>
        <taxon>Paraglomeraceae</taxon>
        <taxon>Paraglomus</taxon>
    </lineage>
</organism>
<dbReference type="AlphaFoldDB" id="A0A9N9B548"/>
<keyword evidence="2" id="KW-1185">Reference proteome</keyword>
<dbReference type="SUPFAM" id="SSF52540">
    <property type="entry name" value="P-loop containing nucleoside triphosphate hydrolases"/>
    <property type="match status" value="1"/>
</dbReference>
<dbReference type="EMBL" id="CAJVPJ010000745">
    <property type="protein sequence ID" value="CAG8553528.1"/>
    <property type="molecule type" value="Genomic_DNA"/>
</dbReference>